<organism evidence="2 3">
    <name type="scientific">Eptatretus burgeri</name>
    <name type="common">Inshore hagfish</name>
    <dbReference type="NCBI Taxonomy" id="7764"/>
    <lineage>
        <taxon>Eukaryota</taxon>
        <taxon>Metazoa</taxon>
        <taxon>Chordata</taxon>
        <taxon>Craniata</taxon>
        <taxon>Vertebrata</taxon>
        <taxon>Cyclostomata</taxon>
        <taxon>Myxini</taxon>
        <taxon>Myxiniformes</taxon>
        <taxon>Myxinidae</taxon>
        <taxon>Eptatretinae</taxon>
        <taxon>Eptatretus</taxon>
    </lineage>
</organism>
<feature type="compositionally biased region" description="Pro residues" evidence="1">
    <location>
        <begin position="179"/>
        <end position="192"/>
    </location>
</feature>
<dbReference type="Ensembl" id="ENSEBUT00000026164.1">
    <property type="protein sequence ID" value="ENSEBUP00000025588.1"/>
    <property type="gene ID" value="ENSEBUG00000015771.1"/>
</dbReference>
<feature type="compositionally biased region" description="Polar residues" evidence="1">
    <location>
        <begin position="238"/>
        <end position="255"/>
    </location>
</feature>
<feature type="compositionally biased region" description="Low complexity" evidence="1">
    <location>
        <begin position="224"/>
        <end position="237"/>
    </location>
</feature>
<evidence type="ECO:0000313" key="3">
    <source>
        <dbReference type="Proteomes" id="UP000694388"/>
    </source>
</evidence>
<evidence type="ECO:0000256" key="1">
    <source>
        <dbReference type="SAM" id="MobiDB-lite"/>
    </source>
</evidence>
<reference evidence="2" key="1">
    <citation type="submission" date="2025-08" db="UniProtKB">
        <authorList>
            <consortium name="Ensembl"/>
        </authorList>
    </citation>
    <scope>IDENTIFICATION</scope>
</reference>
<reference evidence="2" key="2">
    <citation type="submission" date="2025-09" db="UniProtKB">
        <authorList>
            <consortium name="Ensembl"/>
        </authorList>
    </citation>
    <scope>IDENTIFICATION</scope>
</reference>
<name>A0A8C4R5X9_EPTBU</name>
<feature type="region of interest" description="Disordered" evidence="1">
    <location>
        <begin position="129"/>
        <end position="284"/>
    </location>
</feature>
<feature type="compositionally biased region" description="Low complexity" evidence="1">
    <location>
        <begin position="193"/>
        <end position="217"/>
    </location>
</feature>
<proteinExistence type="predicted"/>
<keyword evidence="3" id="KW-1185">Reference proteome</keyword>
<sequence>MLMLTLPLQTGYTMPVPVSQHKPYRPSKDRRLNIQSNIWGDYSSASQVSFVFALKPPPTLAGAMTPVRSEHPHAQGAQAILHQVSMAPVSAPPLVSYSPAFMPYSPQHFPNQPSLMAYQHPHQGGAVYPSLMQGGSRVLTTPQMAPGQPSLVHAPSSSSPQFPPPDTAPHPQTIYVSPTPVPPPYPPPPLHPHPGSLHSLAAHPSQAASAHAGQAQHNRPVPSPVQHQPAQGPQPQQTLYPTALVSQGPHTQTASYPPPHPGQPQPIYTLHHSYNSPAALPPNPQVHMQSGLPSMGPQPHTAHTAQVVLMAHPQSSAHSGPPPPPPPHQGHLPLSGIPSMPVSTATPFAYMTLQPQRERLSVVSTRLRLP</sequence>
<evidence type="ECO:0000313" key="2">
    <source>
        <dbReference type="Ensembl" id="ENSEBUP00000025588.1"/>
    </source>
</evidence>
<accession>A0A8C4R5X9</accession>
<feature type="region of interest" description="Disordered" evidence="1">
    <location>
        <begin position="313"/>
        <end position="340"/>
    </location>
</feature>
<dbReference type="AlphaFoldDB" id="A0A8C4R5X9"/>
<protein>
    <submittedName>
        <fullName evidence="2">Uncharacterized protein</fullName>
    </submittedName>
</protein>
<dbReference type="Proteomes" id="UP000694388">
    <property type="component" value="Unplaced"/>
</dbReference>